<evidence type="ECO:0000256" key="2">
    <source>
        <dbReference type="ARBA" id="ARBA00022448"/>
    </source>
</evidence>
<keyword evidence="5 7" id="KW-0676">Redox-active center</keyword>
<dbReference type="PANTHER" id="PTHR45663:SF11">
    <property type="entry name" value="GEO12009P1"/>
    <property type="match status" value="1"/>
</dbReference>
<accession>A0A166IYU4</accession>
<dbReference type="FunFam" id="3.40.30.10:FF:000001">
    <property type="entry name" value="Thioredoxin"/>
    <property type="match status" value="1"/>
</dbReference>
<dbReference type="Proteomes" id="UP000076555">
    <property type="component" value="Unassembled WGS sequence"/>
</dbReference>
<gene>
    <name evidence="9" type="ORF">A2T98_15070</name>
</gene>
<organism evidence="9 10">
    <name type="scientific">Nodularia spumigena CENA596</name>
    <dbReference type="NCBI Taxonomy" id="1819295"/>
    <lineage>
        <taxon>Bacteria</taxon>
        <taxon>Bacillati</taxon>
        <taxon>Cyanobacteriota</taxon>
        <taxon>Cyanophyceae</taxon>
        <taxon>Nostocales</taxon>
        <taxon>Nodulariaceae</taxon>
        <taxon>Nodularia</taxon>
    </lineage>
</organism>
<evidence type="ECO:0000256" key="5">
    <source>
        <dbReference type="ARBA" id="ARBA00023284"/>
    </source>
</evidence>
<evidence type="ECO:0000256" key="3">
    <source>
        <dbReference type="ARBA" id="ARBA00022982"/>
    </source>
</evidence>
<evidence type="ECO:0000256" key="7">
    <source>
        <dbReference type="PIRSR" id="PIRSR000077-4"/>
    </source>
</evidence>
<keyword evidence="2" id="KW-0813">Transport</keyword>
<dbReference type="GeneID" id="78018508"/>
<dbReference type="GO" id="GO:0005829">
    <property type="term" value="C:cytosol"/>
    <property type="evidence" value="ECO:0007669"/>
    <property type="project" value="TreeGrafter"/>
</dbReference>
<dbReference type="AlphaFoldDB" id="A0A166IYU4"/>
<dbReference type="GO" id="GO:0015035">
    <property type="term" value="F:protein-disulfide reductase activity"/>
    <property type="evidence" value="ECO:0007669"/>
    <property type="project" value="InterPro"/>
</dbReference>
<feature type="domain" description="Thioredoxin" evidence="8">
    <location>
        <begin position="1"/>
        <end position="109"/>
    </location>
</feature>
<dbReference type="Gene3D" id="3.40.30.10">
    <property type="entry name" value="Glutaredoxin"/>
    <property type="match status" value="1"/>
</dbReference>
<dbReference type="SUPFAM" id="SSF52833">
    <property type="entry name" value="Thioredoxin-like"/>
    <property type="match status" value="1"/>
</dbReference>
<dbReference type="InterPro" id="IPR036249">
    <property type="entry name" value="Thioredoxin-like_sf"/>
</dbReference>
<dbReference type="PANTHER" id="PTHR45663">
    <property type="entry name" value="GEO12009P1"/>
    <property type="match status" value="1"/>
</dbReference>
<dbReference type="PROSITE" id="PS51352">
    <property type="entry name" value="THIOREDOXIN_2"/>
    <property type="match status" value="1"/>
</dbReference>
<dbReference type="OrthoDB" id="530955at2"/>
<dbReference type="EMBL" id="LWAJ01000213">
    <property type="protein sequence ID" value="KZL49026.1"/>
    <property type="molecule type" value="Genomic_DNA"/>
</dbReference>
<dbReference type="RefSeq" id="WP_063873475.1">
    <property type="nucleotide sequence ID" value="NZ_CAWMRI010000213.1"/>
</dbReference>
<keyword evidence="4 7" id="KW-1015">Disulfide bond</keyword>
<dbReference type="PIRSF" id="PIRSF000077">
    <property type="entry name" value="Thioredoxin"/>
    <property type="match status" value="1"/>
</dbReference>
<evidence type="ECO:0000313" key="10">
    <source>
        <dbReference type="Proteomes" id="UP000076555"/>
    </source>
</evidence>
<evidence type="ECO:0000256" key="6">
    <source>
        <dbReference type="PIRNR" id="PIRNR000077"/>
    </source>
</evidence>
<evidence type="ECO:0000313" key="9">
    <source>
        <dbReference type="EMBL" id="KZL49026.1"/>
    </source>
</evidence>
<dbReference type="PRINTS" id="PR00421">
    <property type="entry name" value="THIOREDOXIN"/>
</dbReference>
<keyword evidence="3" id="KW-0249">Electron transport</keyword>
<protein>
    <recommendedName>
        <fullName evidence="6">Thioredoxin</fullName>
    </recommendedName>
</protein>
<evidence type="ECO:0000256" key="1">
    <source>
        <dbReference type="ARBA" id="ARBA00008987"/>
    </source>
</evidence>
<dbReference type="CDD" id="cd02947">
    <property type="entry name" value="TRX_family"/>
    <property type="match status" value="1"/>
</dbReference>
<feature type="disulfide bond" description="Redox-active" evidence="7">
    <location>
        <begin position="33"/>
        <end position="36"/>
    </location>
</feature>
<comment type="caution">
    <text evidence="9">The sequence shown here is derived from an EMBL/GenBank/DDBJ whole genome shotgun (WGS) entry which is preliminary data.</text>
</comment>
<evidence type="ECO:0000256" key="4">
    <source>
        <dbReference type="ARBA" id="ARBA00023157"/>
    </source>
</evidence>
<evidence type="ECO:0000259" key="8">
    <source>
        <dbReference type="PROSITE" id="PS51352"/>
    </source>
</evidence>
<dbReference type="Pfam" id="PF00085">
    <property type="entry name" value="Thioredoxin"/>
    <property type="match status" value="1"/>
</dbReference>
<dbReference type="InterPro" id="IPR005746">
    <property type="entry name" value="Thioredoxin"/>
</dbReference>
<dbReference type="InterPro" id="IPR017937">
    <property type="entry name" value="Thioredoxin_CS"/>
</dbReference>
<comment type="similarity">
    <text evidence="1 6">Belongs to the thioredoxin family.</text>
</comment>
<sequence>MSKGVITITDSEFETEVLKAEQPVLLYFWASWCGPCQLMSPLINLAATKYSDRLKIVKIEVDPNPKTVKQYQVEGVPALRLVQGDKVLGSTEGAIGKEKLLNFLDTHLSSN</sequence>
<dbReference type="PROSITE" id="PS00194">
    <property type="entry name" value="THIOREDOXIN_1"/>
    <property type="match status" value="1"/>
</dbReference>
<dbReference type="GO" id="GO:0045454">
    <property type="term" value="P:cell redox homeostasis"/>
    <property type="evidence" value="ECO:0007669"/>
    <property type="project" value="TreeGrafter"/>
</dbReference>
<name>A0A166IYU4_NODSP</name>
<dbReference type="InterPro" id="IPR013766">
    <property type="entry name" value="Thioredoxin_domain"/>
</dbReference>
<reference evidence="9 10" key="1">
    <citation type="submission" date="2016-04" db="EMBL/GenBank/DDBJ databases">
        <title>Draft Genome Assembly of the Bloom-forming Cyanobacterium Nodularia spumigena Strain CENA596 in Shrimp Production Ponds.</title>
        <authorList>
            <person name="Popin R.V."/>
            <person name="Rigonato J."/>
            <person name="Abreu V.A."/>
            <person name="Andreote A.P."/>
            <person name="Silveira S.B."/>
            <person name="Odebrecht C."/>
            <person name="Fiore M.F."/>
        </authorList>
    </citation>
    <scope>NUCLEOTIDE SEQUENCE [LARGE SCALE GENOMIC DNA]</scope>
    <source>
        <strain evidence="9 10">CENA596</strain>
    </source>
</reference>
<proteinExistence type="inferred from homology"/>